<protein>
    <recommendedName>
        <fullName evidence="3">Alpha/beta hydrolase</fullName>
    </recommendedName>
</protein>
<reference evidence="1 2" key="1">
    <citation type="submission" date="2022-06" db="EMBL/GenBank/DDBJ databases">
        <title>Roseomonas CN29.</title>
        <authorList>
            <person name="Cheng Y."/>
            <person name="He X."/>
        </authorList>
    </citation>
    <scope>NUCLEOTIDE SEQUENCE [LARGE SCALE GENOMIC DNA]</scope>
    <source>
        <strain evidence="1 2">CN29</strain>
    </source>
</reference>
<dbReference type="InterPro" id="IPR029058">
    <property type="entry name" value="AB_hydrolase_fold"/>
</dbReference>
<sequence length="411" mass="45860">MTISQISSPTIIAEVEDIRAIFLPGKGDTLYVTFSEMSTRFSANRFWGDNLFLQHGLAALGIVANGPNWFPQNTMLRMLEAVSHKLHGGAHRRIVTYGFSMGAYAALKYGSRLGAEVCVAFCPQISINPAEVSSFDKRFSSHFDAVRHQGMRICAGDLARNNYIIFDPHLRQDASHARQISALGNTTSILSPLSGHHSIRMISGTGIALPFLQTFVGDEKRPALVARRILREGRRRWDGYWMMVADHLAKRGLTRASVSASRKAAEIAPHNTDCWLTLAASLLHAKEFEEAKALVARLESHQKYSNNRWFNIALAYRSASMPSDAAHAFHLELRRRPRDVKLLTHCLSSMLDANLHQNNAERFDALTKQLLENDLKEPNHWVAVSKLLRKAGRVQFSAQALEKAAVAIDLP</sequence>
<dbReference type="Gene3D" id="1.25.40.10">
    <property type="entry name" value="Tetratricopeptide repeat domain"/>
    <property type="match status" value="1"/>
</dbReference>
<evidence type="ECO:0000313" key="2">
    <source>
        <dbReference type="Proteomes" id="UP001524642"/>
    </source>
</evidence>
<dbReference type="RefSeq" id="WP_257719201.1">
    <property type="nucleotide sequence ID" value="NZ_JANJOU010000036.1"/>
</dbReference>
<dbReference type="SUPFAM" id="SSF53474">
    <property type="entry name" value="alpha/beta-Hydrolases"/>
    <property type="match status" value="1"/>
</dbReference>
<dbReference type="SUPFAM" id="SSF48452">
    <property type="entry name" value="TPR-like"/>
    <property type="match status" value="1"/>
</dbReference>
<gene>
    <name evidence="1" type="ORF">NRP21_26235</name>
</gene>
<evidence type="ECO:0000313" key="1">
    <source>
        <dbReference type="EMBL" id="MCR0985555.1"/>
    </source>
</evidence>
<accession>A0ABT1XBQ3</accession>
<dbReference type="Proteomes" id="UP001524642">
    <property type="component" value="Unassembled WGS sequence"/>
</dbReference>
<comment type="caution">
    <text evidence="1">The sequence shown here is derived from an EMBL/GenBank/DDBJ whole genome shotgun (WGS) entry which is preliminary data.</text>
</comment>
<evidence type="ECO:0008006" key="3">
    <source>
        <dbReference type="Google" id="ProtNLM"/>
    </source>
</evidence>
<organism evidence="1 2">
    <name type="scientific">Roseomonas populi</name>
    <dbReference type="NCBI Taxonomy" id="3121582"/>
    <lineage>
        <taxon>Bacteria</taxon>
        <taxon>Pseudomonadati</taxon>
        <taxon>Pseudomonadota</taxon>
        <taxon>Alphaproteobacteria</taxon>
        <taxon>Acetobacterales</taxon>
        <taxon>Roseomonadaceae</taxon>
        <taxon>Roseomonas</taxon>
    </lineage>
</organism>
<dbReference type="EMBL" id="JANJOU010000036">
    <property type="protein sequence ID" value="MCR0985555.1"/>
    <property type="molecule type" value="Genomic_DNA"/>
</dbReference>
<proteinExistence type="predicted"/>
<dbReference type="Pfam" id="PF14559">
    <property type="entry name" value="TPR_19"/>
    <property type="match status" value="1"/>
</dbReference>
<dbReference type="InterPro" id="IPR011990">
    <property type="entry name" value="TPR-like_helical_dom_sf"/>
</dbReference>
<name>A0ABT1XBQ3_9PROT</name>
<keyword evidence="2" id="KW-1185">Reference proteome</keyword>